<proteinExistence type="predicted"/>
<dbReference type="SUPFAM" id="SSF88697">
    <property type="entry name" value="PUA domain-like"/>
    <property type="match status" value="1"/>
</dbReference>
<gene>
    <name evidence="1" type="ORF">HannXRQ_Chr07g0198261</name>
</gene>
<dbReference type="EMBL" id="CM007896">
    <property type="protein sequence ID" value="OTG20904.1"/>
    <property type="molecule type" value="Genomic_DNA"/>
</dbReference>
<name>A0A251UCQ4_HELAN</name>
<evidence type="ECO:0000313" key="2">
    <source>
        <dbReference type="Proteomes" id="UP000215914"/>
    </source>
</evidence>
<dbReference type="STRING" id="4232.A0A251UCQ4"/>
<sequence length="123" mass="13905">MCFITGRVQSLSSSPSVAQSELSSTPPCPTSVSDQLPISGVDVGHQFFSPCEMVTVGFHNHWLSGIDYIGASFQQCLDNVFHWFEKKKKKSSMVVVFSNRRWKREKREANRNTINIHCLCLLP</sequence>
<dbReference type="Proteomes" id="UP000215914">
    <property type="component" value="Chromosome 7"/>
</dbReference>
<keyword evidence="2" id="KW-1185">Reference proteome</keyword>
<organism evidence="1 2">
    <name type="scientific">Helianthus annuus</name>
    <name type="common">Common sunflower</name>
    <dbReference type="NCBI Taxonomy" id="4232"/>
    <lineage>
        <taxon>Eukaryota</taxon>
        <taxon>Viridiplantae</taxon>
        <taxon>Streptophyta</taxon>
        <taxon>Embryophyta</taxon>
        <taxon>Tracheophyta</taxon>
        <taxon>Spermatophyta</taxon>
        <taxon>Magnoliopsida</taxon>
        <taxon>eudicotyledons</taxon>
        <taxon>Gunneridae</taxon>
        <taxon>Pentapetalae</taxon>
        <taxon>asterids</taxon>
        <taxon>campanulids</taxon>
        <taxon>Asterales</taxon>
        <taxon>Asteraceae</taxon>
        <taxon>Asteroideae</taxon>
        <taxon>Heliantheae alliance</taxon>
        <taxon>Heliantheae</taxon>
        <taxon>Helianthus</taxon>
    </lineage>
</organism>
<dbReference type="InParanoid" id="A0A251UCQ4"/>
<evidence type="ECO:0000313" key="1">
    <source>
        <dbReference type="EMBL" id="OTG20904.1"/>
    </source>
</evidence>
<dbReference type="AlphaFoldDB" id="A0A251UCQ4"/>
<reference evidence="2" key="1">
    <citation type="journal article" date="2017" name="Nature">
        <title>The sunflower genome provides insights into oil metabolism, flowering and Asterid evolution.</title>
        <authorList>
            <person name="Badouin H."/>
            <person name="Gouzy J."/>
            <person name="Grassa C.J."/>
            <person name="Murat F."/>
            <person name="Staton S.E."/>
            <person name="Cottret L."/>
            <person name="Lelandais-Briere C."/>
            <person name="Owens G.L."/>
            <person name="Carrere S."/>
            <person name="Mayjonade B."/>
            <person name="Legrand L."/>
            <person name="Gill N."/>
            <person name="Kane N.C."/>
            <person name="Bowers J.E."/>
            <person name="Hubner S."/>
            <person name="Bellec A."/>
            <person name="Berard A."/>
            <person name="Berges H."/>
            <person name="Blanchet N."/>
            <person name="Boniface M.C."/>
            <person name="Brunel D."/>
            <person name="Catrice O."/>
            <person name="Chaidir N."/>
            <person name="Claudel C."/>
            <person name="Donnadieu C."/>
            <person name="Faraut T."/>
            <person name="Fievet G."/>
            <person name="Helmstetter N."/>
            <person name="King M."/>
            <person name="Knapp S.J."/>
            <person name="Lai Z."/>
            <person name="Le Paslier M.C."/>
            <person name="Lippi Y."/>
            <person name="Lorenzon L."/>
            <person name="Mandel J.R."/>
            <person name="Marage G."/>
            <person name="Marchand G."/>
            <person name="Marquand E."/>
            <person name="Bret-Mestries E."/>
            <person name="Morien E."/>
            <person name="Nambeesan S."/>
            <person name="Nguyen T."/>
            <person name="Pegot-Espagnet P."/>
            <person name="Pouilly N."/>
            <person name="Raftis F."/>
            <person name="Sallet E."/>
            <person name="Schiex T."/>
            <person name="Thomas J."/>
            <person name="Vandecasteele C."/>
            <person name="Vares D."/>
            <person name="Vear F."/>
            <person name="Vautrin S."/>
            <person name="Crespi M."/>
            <person name="Mangin B."/>
            <person name="Burke J.M."/>
            <person name="Salse J."/>
            <person name="Munos S."/>
            <person name="Vincourt P."/>
            <person name="Rieseberg L.H."/>
            <person name="Langlade N.B."/>
        </authorList>
    </citation>
    <scope>NUCLEOTIDE SEQUENCE [LARGE SCALE GENOMIC DNA]</scope>
    <source>
        <strain evidence="2">cv. SF193</strain>
    </source>
</reference>
<accession>A0A251UCQ4</accession>
<protein>
    <submittedName>
        <fullName evidence="1">Putative SRA-YDG, PUA-like domain protein</fullName>
    </submittedName>
</protein>
<dbReference type="InterPro" id="IPR015947">
    <property type="entry name" value="PUA-like_sf"/>
</dbReference>